<dbReference type="AlphaFoldDB" id="A0A6A7C612"/>
<sequence>MPLSMNETMTHLRENFLYRGKNPEKFRLLSMVLVMCCKTSLLRHNLAQHRLQRTRGPVR</sequence>
<dbReference type="Proteomes" id="UP000799421">
    <property type="component" value="Unassembled WGS sequence"/>
</dbReference>
<evidence type="ECO:0000313" key="1">
    <source>
        <dbReference type="EMBL" id="KAF2862941.1"/>
    </source>
</evidence>
<name>A0A6A7C612_9PEZI</name>
<protein>
    <submittedName>
        <fullName evidence="1">Uncharacterized protein</fullName>
    </submittedName>
</protein>
<proteinExistence type="predicted"/>
<dbReference type="EMBL" id="MU005963">
    <property type="protein sequence ID" value="KAF2862941.1"/>
    <property type="molecule type" value="Genomic_DNA"/>
</dbReference>
<evidence type="ECO:0000313" key="2">
    <source>
        <dbReference type="Proteomes" id="UP000799421"/>
    </source>
</evidence>
<gene>
    <name evidence="1" type="ORF">K470DRAFT_255458</name>
</gene>
<organism evidence="1 2">
    <name type="scientific">Piedraia hortae CBS 480.64</name>
    <dbReference type="NCBI Taxonomy" id="1314780"/>
    <lineage>
        <taxon>Eukaryota</taxon>
        <taxon>Fungi</taxon>
        <taxon>Dikarya</taxon>
        <taxon>Ascomycota</taxon>
        <taxon>Pezizomycotina</taxon>
        <taxon>Dothideomycetes</taxon>
        <taxon>Dothideomycetidae</taxon>
        <taxon>Capnodiales</taxon>
        <taxon>Piedraiaceae</taxon>
        <taxon>Piedraia</taxon>
    </lineage>
</organism>
<reference evidence="1" key="1">
    <citation type="journal article" date="2020" name="Stud. Mycol.">
        <title>101 Dothideomycetes genomes: a test case for predicting lifestyles and emergence of pathogens.</title>
        <authorList>
            <person name="Haridas S."/>
            <person name="Albert R."/>
            <person name="Binder M."/>
            <person name="Bloem J."/>
            <person name="Labutti K."/>
            <person name="Salamov A."/>
            <person name="Andreopoulos B."/>
            <person name="Baker S."/>
            <person name="Barry K."/>
            <person name="Bills G."/>
            <person name="Bluhm B."/>
            <person name="Cannon C."/>
            <person name="Castanera R."/>
            <person name="Culley D."/>
            <person name="Daum C."/>
            <person name="Ezra D."/>
            <person name="Gonzalez J."/>
            <person name="Henrissat B."/>
            <person name="Kuo A."/>
            <person name="Liang C."/>
            <person name="Lipzen A."/>
            <person name="Lutzoni F."/>
            <person name="Magnuson J."/>
            <person name="Mondo S."/>
            <person name="Nolan M."/>
            <person name="Ohm R."/>
            <person name="Pangilinan J."/>
            <person name="Park H.-J."/>
            <person name="Ramirez L."/>
            <person name="Alfaro M."/>
            <person name="Sun H."/>
            <person name="Tritt A."/>
            <person name="Yoshinaga Y."/>
            <person name="Zwiers L.-H."/>
            <person name="Turgeon B."/>
            <person name="Goodwin S."/>
            <person name="Spatafora J."/>
            <person name="Crous P."/>
            <person name="Grigoriev I."/>
        </authorList>
    </citation>
    <scope>NUCLEOTIDE SEQUENCE</scope>
    <source>
        <strain evidence="1">CBS 480.64</strain>
    </source>
</reference>
<accession>A0A6A7C612</accession>
<keyword evidence="2" id="KW-1185">Reference proteome</keyword>